<keyword evidence="3" id="KW-0282">Flagellum</keyword>
<keyword evidence="1" id="KW-0812">Transmembrane</keyword>
<dbReference type="Pfam" id="PF00691">
    <property type="entry name" value="OmpA"/>
    <property type="match status" value="1"/>
</dbReference>
<dbReference type="AlphaFoldDB" id="A0A3B1D2Q7"/>
<dbReference type="PANTHER" id="PTHR30329:SF21">
    <property type="entry name" value="LIPOPROTEIN YIAD-RELATED"/>
    <property type="match status" value="1"/>
</dbReference>
<feature type="domain" description="OmpA-like" evidence="2">
    <location>
        <begin position="110"/>
        <end position="231"/>
    </location>
</feature>
<organism evidence="3">
    <name type="scientific">hydrothermal vent metagenome</name>
    <dbReference type="NCBI Taxonomy" id="652676"/>
    <lineage>
        <taxon>unclassified sequences</taxon>
        <taxon>metagenomes</taxon>
        <taxon>ecological metagenomes</taxon>
    </lineage>
</organism>
<sequence>MARKKKKEEAQKSGLMVMMVSLNLILLIFFVYLNSIGVDDDRKVKKALGSLAGTFGMLPDGLHLEEGKELLLPGAPMVSSGFSKASIGREFTRMISEKEFDQEAYVTKEGSDLIIHVAEEVLFRSGHAKLRREARGFLDEVTRLLLKYSYEVRIEGYTDNIPISTAQFPSNWDLSAGRATTVLRYLVEVRKLPVELITAVGFSEYRPLVPNDRAKNRAKNRRVRIVLLEAAT</sequence>
<keyword evidence="3" id="KW-0969">Cilium</keyword>
<keyword evidence="1" id="KW-1133">Transmembrane helix</keyword>
<keyword evidence="3" id="KW-0966">Cell projection</keyword>
<protein>
    <submittedName>
        <fullName evidence="3">Flagellar motor rotation protein MotB</fullName>
    </submittedName>
</protein>
<feature type="transmembrane region" description="Helical" evidence="1">
    <location>
        <begin position="12"/>
        <end position="33"/>
    </location>
</feature>
<reference evidence="3" key="1">
    <citation type="submission" date="2018-06" db="EMBL/GenBank/DDBJ databases">
        <authorList>
            <person name="Zhirakovskaya E."/>
        </authorList>
    </citation>
    <scope>NUCLEOTIDE SEQUENCE</scope>
</reference>
<dbReference type="PANTHER" id="PTHR30329">
    <property type="entry name" value="STATOR ELEMENT OF FLAGELLAR MOTOR COMPLEX"/>
    <property type="match status" value="1"/>
</dbReference>
<name>A0A3B1D2Q7_9ZZZZ</name>
<dbReference type="SUPFAM" id="SSF103088">
    <property type="entry name" value="OmpA-like"/>
    <property type="match status" value="1"/>
</dbReference>
<dbReference type="InterPro" id="IPR050330">
    <property type="entry name" value="Bact_OuterMem_StrucFunc"/>
</dbReference>
<accession>A0A3B1D2Q7</accession>
<dbReference type="InterPro" id="IPR036737">
    <property type="entry name" value="OmpA-like_sf"/>
</dbReference>
<proteinExistence type="predicted"/>
<evidence type="ECO:0000256" key="1">
    <source>
        <dbReference type="SAM" id="Phobius"/>
    </source>
</evidence>
<dbReference type="CDD" id="cd07185">
    <property type="entry name" value="OmpA_C-like"/>
    <property type="match status" value="1"/>
</dbReference>
<gene>
    <name evidence="3" type="ORF">MNBD_NITROSPIRAE01-729</name>
</gene>
<keyword evidence="1" id="KW-0472">Membrane</keyword>
<dbReference type="InterPro" id="IPR006665">
    <property type="entry name" value="OmpA-like"/>
</dbReference>
<evidence type="ECO:0000313" key="3">
    <source>
        <dbReference type="EMBL" id="VAX30474.1"/>
    </source>
</evidence>
<evidence type="ECO:0000259" key="2">
    <source>
        <dbReference type="PROSITE" id="PS51123"/>
    </source>
</evidence>
<dbReference type="EMBL" id="UOGF01000060">
    <property type="protein sequence ID" value="VAX30474.1"/>
    <property type="molecule type" value="Genomic_DNA"/>
</dbReference>
<dbReference type="PROSITE" id="PS51123">
    <property type="entry name" value="OMPA_2"/>
    <property type="match status" value="1"/>
</dbReference>
<dbReference type="Gene3D" id="3.30.1330.60">
    <property type="entry name" value="OmpA-like domain"/>
    <property type="match status" value="1"/>
</dbReference>